<dbReference type="InterPro" id="IPR013766">
    <property type="entry name" value="Thioredoxin_domain"/>
</dbReference>
<comment type="caution">
    <text evidence="5">The sequence shown here is derived from an EMBL/GenBank/DDBJ whole genome shotgun (WGS) entry which is preliminary data.</text>
</comment>
<protein>
    <recommendedName>
        <fullName evidence="4">Thioredoxin domain-containing protein</fullName>
    </recommendedName>
</protein>
<dbReference type="PROSITE" id="PS00194">
    <property type="entry name" value="THIOREDOXIN_1"/>
    <property type="match status" value="1"/>
</dbReference>
<dbReference type="EMBL" id="BONJ01000028">
    <property type="protein sequence ID" value="GIG16509.1"/>
    <property type="molecule type" value="Genomic_DNA"/>
</dbReference>
<dbReference type="InterPro" id="IPR036249">
    <property type="entry name" value="Thioredoxin-like_sf"/>
</dbReference>
<evidence type="ECO:0000313" key="6">
    <source>
        <dbReference type="Proteomes" id="UP000660339"/>
    </source>
</evidence>
<evidence type="ECO:0000256" key="3">
    <source>
        <dbReference type="SAM" id="Phobius"/>
    </source>
</evidence>
<dbReference type="RefSeq" id="WP_166378735.1">
    <property type="nucleotide sequence ID" value="NZ_BAAATT010000005.1"/>
</dbReference>
<dbReference type="Pfam" id="PF08534">
    <property type="entry name" value="Redoxin"/>
    <property type="match status" value="1"/>
</dbReference>
<dbReference type="InterPro" id="IPR017937">
    <property type="entry name" value="Thioredoxin_CS"/>
</dbReference>
<dbReference type="CDD" id="cd02966">
    <property type="entry name" value="TlpA_like_family"/>
    <property type="match status" value="1"/>
</dbReference>
<dbReference type="InterPro" id="IPR013740">
    <property type="entry name" value="Redoxin"/>
</dbReference>
<dbReference type="AlphaFoldDB" id="A0A8J3LJ24"/>
<evidence type="ECO:0000259" key="4">
    <source>
        <dbReference type="PROSITE" id="PS51352"/>
    </source>
</evidence>
<dbReference type="GO" id="GO:0017004">
    <property type="term" value="P:cytochrome complex assembly"/>
    <property type="evidence" value="ECO:0007669"/>
    <property type="project" value="UniProtKB-KW"/>
</dbReference>
<dbReference type="Proteomes" id="UP000660339">
    <property type="component" value="Unassembled WGS sequence"/>
</dbReference>
<feature type="transmembrane region" description="Helical" evidence="3">
    <location>
        <begin position="6"/>
        <end position="26"/>
    </location>
</feature>
<keyword evidence="6" id="KW-1185">Reference proteome</keyword>
<proteinExistence type="predicted"/>
<evidence type="ECO:0000256" key="1">
    <source>
        <dbReference type="ARBA" id="ARBA00004196"/>
    </source>
</evidence>
<gene>
    <name evidence="5" type="ORF">Cme02nite_48410</name>
</gene>
<dbReference type="PROSITE" id="PS51352">
    <property type="entry name" value="THIOREDOXIN_2"/>
    <property type="match status" value="1"/>
</dbReference>
<dbReference type="GO" id="GO:0016491">
    <property type="term" value="F:oxidoreductase activity"/>
    <property type="evidence" value="ECO:0007669"/>
    <property type="project" value="InterPro"/>
</dbReference>
<accession>A0A8J3LJ24</accession>
<evidence type="ECO:0000256" key="2">
    <source>
        <dbReference type="ARBA" id="ARBA00022748"/>
    </source>
</evidence>
<keyword evidence="2" id="KW-0201">Cytochrome c-type biogenesis</keyword>
<dbReference type="Gene3D" id="3.40.30.10">
    <property type="entry name" value="Glutaredoxin"/>
    <property type="match status" value="1"/>
</dbReference>
<name>A0A8J3LJ24_9ACTN</name>
<dbReference type="SUPFAM" id="SSF52833">
    <property type="entry name" value="Thioredoxin-like"/>
    <property type="match status" value="1"/>
</dbReference>
<dbReference type="GO" id="GO:0030313">
    <property type="term" value="C:cell envelope"/>
    <property type="evidence" value="ECO:0007669"/>
    <property type="project" value="UniProtKB-SubCell"/>
</dbReference>
<sequence length="180" mass="18534">MVYLTTAVILVGVIGMLNLVFTFGVVKRLREHTAELTELREHGGDQIMLRAGATAGQFRAVATDGTAVARDELSGRTLVSFFSPGCVPCQERMPAFLAYAAAMPGGRDQVIAVVAAEPDDAAASVAALSAVARVVVEPDHGPLGTAFAVQGFPAICVVDADGVIIASGTTLDELPSPALV</sequence>
<comment type="subcellular location">
    <subcellularLocation>
        <location evidence="1">Cell envelope</location>
    </subcellularLocation>
</comment>
<evidence type="ECO:0000313" key="5">
    <source>
        <dbReference type="EMBL" id="GIG16509.1"/>
    </source>
</evidence>
<feature type="domain" description="Thioredoxin" evidence="4">
    <location>
        <begin position="49"/>
        <end position="180"/>
    </location>
</feature>
<keyword evidence="3" id="KW-0472">Membrane</keyword>
<keyword evidence="3" id="KW-1133">Transmembrane helix</keyword>
<organism evidence="5 6">
    <name type="scientific">Catellatospora methionotrophica</name>
    <dbReference type="NCBI Taxonomy" id="121620"/>
    <lineage>
        <taxon>Bacteria</taxon>
        <taxon>Bacillati</taxon>
        <taxon>Actinomycetota</taxon>
        <taxon>Actinomycetes</taxon>
        <taxon>Micromonosporales</taxon>
        <taxon>Micromonosporaceae</taxon>
        <taxon>Catellatospora</taxon>
    </lineage>
</organism>
<reference evidence="5" key="1">
    <citation type="submission" date="2021-01" db="EMBL/GenBank/DDBJ databases">
        <title>Whole genome shotgun sequence of Catellatospora methionotrophica NBRC 14553.</title>
        <authorList>
            <person name="Komaki H."/>
            <person name="Tamura T."/>
        </authorList>
    </citation>
    <scope>NUCLEOTIDE SEQUENCE</scope>
    <source>
        <strain evidence="5">NBRC 14553</strain>
    </source>
</reference>
<keyword evidence="3" id="KW-0812">Transmembrane</keyword>